<evidence type="ECO:0000256" key="7">
    <source>
        <dbReference type="ARBA" id="ARBA00023242"/>
    </source>
</evidence>
<evidence type="ECO:0000256" key="6">
    <source>
        <dbReference type="ARBA" id="ARBA00023163"/>
    </source>
</evidence>
<dbReference type="PANTHER" id="PTHR19290">
    <property type="entry name" value="BASIC HELIX-LOOP-HELIX PROTEIN NEUROGENIN-RELATED"/>
    <property type="match status" value="1"/>
</dbReference>
<feature type="region of interest" description="Disordered" evidence="8">
    <location>
        <begin position="23"/>
        <end position="50"/>
    </location>
</feature>
<keyword evidence="6" id="KW-0804">Transcription</keyword>
<dbReference type="FunFam" id="4.10.280.10:FF:000025">
    <property type="entry name" value="protein atonal homolog 7"/>
    <property type="match status" value="1"/>
</dbReference>
<dbReference type="GO" id="GO:0070888">
    <property type="term" value="F:E-box binding"/>
    <property type="evidence" value="ECO:0007669"/>
    <property type="project" value="TreeGrafter"/>
</dbReference>
<dbReference type="GO" id="GO:0046983">
    <property type="term" value="F:protein dimerization activity"/>
    <property type="evidence" value="ECO:0007669"/>
    <property type="project" value="InterPro"/>
</dbReference>
<dbReference type="AlphaFoldDB" id="H2Y9S4"/>
<keyword evidence="5" id="KW-0805">Transcription regulation</keyword>
<feature type="domain" description="BHLH" evidence="9">
    <location>
        <begin position="170"/>
        <end position="222"/>
    </location>
</feature>
<accession>H2Y9S4</accession>
<dbReference type="HOGENOM" id="CLU_1081664_0_0_1"/>
<reference evidence="11" key="1">
    <citation type="submission" date="2003-08" db="EMBL/GenBank/DDBJ databases">
        <authorList>
            <person name="Birren B."/>
            <person name="Nusbaum C."/>
            <person name="Abebe A."/>
            <person name="Abouelleil A."/>
            <person name="Adekoya E."/>
            <person name="Ait-zahra M."/>
            <person name="Allen N."/>
            <person name="Allen T."/>
            <person name="An P."/>
            <person name="Anderson M."/>
            <person name="Anderson S."/>
            <person name="Arachchi H."/>
            <person name="Armbruster J."/>
            <person name="Bachantsang P."/>
            <person name="Baldwin J."/>
            <person name="Barry A."/>
            <person name="Bayul T."/>
            <person name="Blitshsteyn B."/>
            <person name="Bloom T."/>
            <person name="Blye J."/>
            <person name="Boguslavskiy L."/>
            <person name="Borowsky M."/>
            <person name="Boukhgalter B."/>
            <person name="Brunache A."/>
            <person name="Butler J."/>
            <person name="Calixte N."/>
            <person name="Calvo S."/>
            <person name="Camarata J."/>
            <person name="Campo K."/>
            <person name="Chang J."/>
            <person name="Cheshatsang Y."/>
            <person name="Citroen M."/>
            <person name="Collymore A."/>
            <person name="Considine T."/>
            <person name="Cook A."/>
            <person name="Cooke P."/>
            <person name="Corum B."/>
            <person name="Cuomo C."/>
            <person name="David R."/>
            <person name="Dawoe T."/>
            <person name="Degray S."/>
            <person name="Dodge S."/>
            <person name="Dooley K."/>
            <person name="Dorje P."/>
            <person name="Dorjee K."/>
            <person name="Dorris L."/>
            <person name="Duffey N."/>
            <person name="Dupes A."/>
            <person name="Elkins T."/>
            <person name="Engels R."/>
            <person name="Erickson J."/>
            <person name="Farina A."/>
            <person name="Faro S."/>
            <person name="Ferreira P."/>
            <person name="Fischer H."/>
            <person name="Fitzgerald M."/>
            <person name="Foley K."/>
            <person name="Gage D."/>
            <person name="Galagan J."/>
            <person name="Gearin G."/>
            <person name="Gnerre S."/>
            <person name="Gnirke A."/>
            <person name="Goyette A."/>
            <person name="Graham J."/>
            <person name="Grandbois E."/>
            <person name="Gyaltsen K."/>
            <person name="Hafez N."/>
            <person name="Hagopian D."/>
            <person name="Hagos B."/>
            <person name="Hall J."/>
            <person name="Hatcher B."/>
            <person name="Heller A."/>
            <person name="Higgins H."/>
            <person name="Honan T."/>
            <person name="Horn A."/>
            <person name="Houde N."/>
            <person name="Hughes L."/>
            <person name="Hulme W."/>
            <person name="Husby E."/>
            <person name="Iliev I."/>
            <person name="Jaffe D."/>
            <person name="Jones C."/>
            <person name="Kamal M."/>
            <person name="Kamat A."/>
            <person name="Kamvysselis M."/>
            <person name="Karlsson E."/>
            <person name="Kells C."/>
            <person name="Kieu A."/>
            <person name="Kisner P."/>
            <person name="Kodira C."/>
            <person name="Kulbokas E."/>
            <person name="Labutti K."/>
            <person name="Lama D."/>
            <person name="Landers T."/>
            <person name="Leger J."/>
            <person name="Levine S."/>
            <person name="Lewis D."/>
            <person name="Lewis T."/>
            <person name="Lindblad-toh K."/>
            <person name="Liu X."/>
            <person name="Lokyitsang T."/>
            <person name="Lokyitsang Y."/>
            <person name="Lucien O."/>
            <person name="Lui A."/>
            <person name="Ma L.J."/>
            <person name="Mabbitt R."/>
            <person name="Macdonald J."/>
            <person name="Maclean C."/>
            <person name="Major J."/>
            <person name="Manning J."/>
            <person name="Marabella R."/>
            <person name="Maru K."/>
            <person name="Matthews C."/>
            <person name="Mauceli E."/>
            <person name="Mccarthy M."/>
            <person name="Mcdonough S."/>
            <person name="Mcghee T."/>
            <person name="Meldrim J."/>
            <person name="Meneus L."/>
            <person name="Mesirov J."/>
            <person name="Mihalev A."/>
            <person name="Mihova T."/>
            <person name="Mikkelsen T."/>
            <person name="Mlenga V."/>
            <person name="Moru K."/>
            <person name="Mozes J."/>
            <person name="Mulrain L."/>
            <person name="Munson G."/>
            <person name="Naylor J."/>
            <person name="Newes C."/>
            <person name="Nguyen C."/>
            <person name="Nguyen N."/>
            <person name="Nguyen T."/>
            <person name="Nicol R."/>
            <person name="Nielsen C."/>
            <person name="Nizzari M."/>
            <person name="Norbu C."/>
            <person name="Norbu N."/>
            <person name="O'donnell P."/>
            <person name="Okoawo O."/>
            <person name="O'leary S."/>
            <person name="Omotosho B."/>
            <person name="O'neill K."/>
            <person name="Osman S."/>
            <person name="Parker S."/>
            <person name="Perrin D."/>
            <person name="Phunkhang P."/>
            <person name="Piqani B."/>
            <person name="Purcell S."/>
            <person name="Rachupka T."/>
            <person name="Ramasamy U."/>
            <person name="Rameau R."/>
            <person name="Ray V."/>
            <person name="Raymond C."/>
            <person name="Retta R."/>
            <person name="Richardson S."/>
            <person name="Rise C."/>
            <person name="Rodriguez J."/>
            <person name="Rogers J."/>
            <person name="Rogov P."/>
            <person name="Rutman M."/>
            <person name="Schupbach R."/>
            <person name="Seaman C."/>
            <person name="Settipalli S."/>
            <person name="Sharpe T."/>
            <person name="Sheridan J."/>
            <person name="Sherpa N."/>
            <person name="Shi J."/>
            <person name="Smirnov S."/>
            <person name="Smith C."/>
            <person name="Sougnez C."/>
            <person name="Spencer B."/>
            <person name="Stalker J."/>
            <person name="Stange-thomann N."/>
            <person name="Stavropoulos S."/>
            <person name="Stetson K."/>
            <person name="Stone C."/>
            <person name="Stone S."/>
            <person name="Stubbs M."/>
            <person name="Talamas J."/>
            <person name="Tchuinga P."/>
            <person name="Tenzing P."/>
            <person name="Tesfaye S."/>
            <person name="Theodore J."/>
            <person name="Thoulutsang Y."/>
            <person name="Topham K."/>
            <person name="Towey S."/>
            <person name="Tsamla T."/>
            <person name="Tsomo N."/>
            <person name="Vallee D."/>
            <person name="Vassiliev H."/>
            <person name="Venkataraman V."/>
            <person name="Vinson J."/>
            <person name="Vo A."/>
            <person name="Wade C."/>
            <person name="Wang S."/>
            <person name="Wangchuk T."/>
            <person name="Wangdi T."/>
            <person name="Whittaker C."/>
            <person name="Wilkinson J."/>
            <person name="Wu Y."/>
            <person name="Wyman D."/>
            <person name="Yadav S."/>
            <person name="Yang S."/>
            <person name="Yang X."/>
            <person name="Yeager S."/>
            <person name="Yee E."/>
            <person name="Young G."/>
            <person name="Zainoun J."/>
            <person name="Zembeck L."/>
            <person name="Zimmer A."/>
            <person name="Zody M."/>
            <person name="Lander E."/>
        </authorList>
    </citation>
    <scope>NUCLEOTIDE SEQUENCE [LARGE SCALE GENOMIC DNA]</scope>
</reference>
<keyword evidence="4" id="KW-0524">Neurogenesis</keyword>
<name>H2Y9S4_CIOSA</name>
<evidence type="ECO:0000313" key="11">
    <source>
        <dbReference type="Proteomes" id="UP000007875"/>
    </source>
</evidence>
<evidence type="ECO:0000256" key="4">
    <source>
        <dbReference type="ARBA" id="ARBA00022902"/>
    </source>
</evidence>
<sequence>MVFEVLGLEDVMWLEIENSNKLSRSRPSSRNFNNNNNNNVKRTTDTDGSELYGAVPPLSSVMSLLQRRDVIPNSRDVNDDVELETTSSESQLVRWNDGPQVTRGFPQLRNYPGDPSTAFSPEVTWSIHEPSKPEVAQPGIDPHVIQGNEYALMSYGTFEGHQPQNCVSKKRRQAANARERRRMEGLNKAFDSLRKVVPSISRRRKLSKYETLQMALSYIEELGRILHPESKDDDTTSDVTNIASRVKTEIPDDDVTN</sequence>
<dbReference type="InterPro" id="IPR011598">
    <property type="entry name" value="bHLH_dom"/>
</dbReference>
<dbReference type="PROSITE" id="PS50888">
    <property type="entry name" value="BHLH"/>
    <property type="match status" value="1"/>
</dbReference>
<dbReference type="GO" id="GO:0005634">
    <property type="term" value="C:nucleus"/>
    <property type="evidence" value="ECO:0007669"/>
    <property type="project" value="UniProtKB-SubCell"/>
</dbReference>
<reference evidence="10" key="3">
    <citation type="submission" date="2025-09" db="UniProtKB">
        <authorList>
            <consortium name="Ensembl"/>
        </authorList>
    </citation>
    <scope>IDENTIFICATION</scope>
</reference>
<organism evidence="10 11">
    <name type="scientific">Ciona savignyi</name>
    <name type="common">Pacific transparent sea squirt</name>
    <dbReference type="NCBI Taxonomy" id="51511"/>
    <lineage>
        <taxon>Eukaryota</taxon>
        <taxon>Metazoa</taxon>
        <taxon>Chordata</taxon>
        <taxon>Tunicata</taxon>
        <taxon>Ascidiacea</taxon>
        <taxon>Phlebobranchia</taxon>
        <taxon>Cionidae</taxon>
        <taxon>Ciona</taxon>
    </lineage>
</organism>
<dbReference type="Pfam" id="PF00010">
    <property type="entry name" value="HLH"/>
    <property type="match status" value="1"/>
</dbReference>
<protein>
    <recommendedName>
        <fullName evidence="9">BHLH domain-containing protein</fullName>
    </recommendedName>
</protein>
<dbReference type="GO" id="GO:0045944">
    <property type="term" value="P:positive regulation of transcription by RNA polymerase II"/>
    <property type="evidence" value="ECO:0007669"/>
    <property type="project" value="TreeGrafter"/>
</dbReference>
<dbReference type="GO" id="GO:0061564">
    <property type="term" value="P:axon development"/>
    <property type="evidence" value="ECO:0007669"/>
    <property type="project" value="TreeGrafter"/>
</dbReference>
<keyword evidence="7" id="KW-0539">Nucleus</keyword>
<evidence type="ECO:0000259" key="9">
    <source>
        <dbReference type="PROSITE" id="PS50888"/>
    </source>
</evidence>
<dbReference type="GeneTree" id="ENSGT00940000168200"/>
<dbReference type="InParanoid" id="H2Y9S4"/>
<comment type="subcellular location">
    <subcellularLocation>
        <location evidence="1">Nucleus</location>
    </subcellularLocation>
</comment>
<proteinExistence type="predicted"/>
<dbReference type="PANTHER" id="PTHR19290:SF162">
    <property type="entry name" value="TRANSCRIPTION FACTOR ATOH7"/>
    <property type="match status" value="1"/>
</dbReference>
<feature type="region of interest" description="Disordered" evidence="8">
    <location>
        <begin position="228"/>
        <end position="257"/>
    </location>
</feature>
<dbReference type="GO" id="GO:0007423">
    <property type="term" value="P:sensory organ development"/>
    <property type="evidence" value="ECO:0007669"/>
    <property type="project" value="TreeGrafter"/>
</dbReference>
<keyword evidence="3" id="KW-0221">Differentiation</keyword>
<evidence type="ECO:0000256" key="8">
    <source>
        <dbReference type="SAM" id="MobiDB-lite"/>
    </source>
</evidence>
<evidence type="ECO:0000256" key="3">
    <source>
        <dbReference type="ARBA" id="ARBA00022782"/>
    </source>
</evidence>
<dbReference type="Proteomes" id="UP000007875">
    <property type="component" value="Unassembled WGS sequence"/>
</dbReference>
<dbReference type="Gene3D" id="4.10.280.10">
    <property type="entry name" value="Helix-loop-helix DNA-binding domain"/>
    <property type="match status" value="1"/>
</dbReference>
<keyword evidence="2" id="KW-0217">Developmental protein</keyword>
<dbReference type="STRING" id="51511.ENSCSAVP00000002072"/>
<evidence type="ECO:0000256" key="1">
    <source>
        <dbReference type="ARBA" id="ARBA00004123"/>
    </source>
</evidence>
<evidence type="ECO:0000256" key="2">
    <source>
        <dbReference type="ARBA" id="ARBA00022473"/>
    </source>
</evidence>
<dbReference type="SUPFAM" id="SSF47459">
    <property type="entry name" value="HLH, helix-loop-helix DNA-binding domain"/>
    <property type="match status" value="1"/>
</dbReference>
<evidence type="ECO:0000256" key="5">
    <source>
        <dbReference type="ARBA" id="ARBA00023015"/>
    </source>
</evidence>
<dbReference type="GO" id="GO:0000981">
    <property type="term" value="F:DNA-binding transcription factor activity, RNA polymerase II-specific"/>
    <property type="evidence" value="ECO:0007669"/>
    <property type="project" value="TreeGrafter"/>
</dbReference>
<dbReference type="InterPro" id="IPR050359">
    <property type="entry name" value="bHLH_transcription_factors"/>
</dbReference>
<dbReference type="eggNOG" id="KOG4395">
    <property type="taxonomic scope" value="Eukaryota"/>
</dbReference>
<dbReference type="Ensembl" id="ENSCSAVT00000002109.1">
    <property type="protein sequence ID" value="ENSCSAVP00000002072.1"/>
    <property type="gene ID" value="ENSCSAVG00000001217.1"/>
</dbReference>
<evidence type="ECO:0000313" key="10">
    <source>
        <dbReference type="Ensembl" id="ENSCSAVP00000002072.1"/>
    </source>
</evidence>
<feature type="compositionally biased region" description="Low complexity" evidence="8">
    <location>
        <begin position="25"/>
        <end position="39"/>
    </location>
</feature>
<keyword evidence="11" id="KW-1185">Reference proteome</keyword>
<reference evidence="10" key="2">
    <citation type="submission" date="2025-08" db="UniProtKB">
        <authorList>
            <consortium name="Ensembl"/>
        </authorList>
    </citation>
    <scope>IDENTIFICATION</scope>
</reference>
<dbReference type="SMART" id="SM00353">
    <property type="entry name" value="HLH"/>
    <property type="match status" value="1"/>
</dbReference>
<dbReference type="InterPro" id="IPR036638">
    <property type="entry name" value="HLH_DNA-bd_sf"/>
</dbReference>